<dbReference type="HOGENOM" id="CLU_092849_2_0_1"/>
<sequence>MSTAGSSGSTGGLGLGEFPMPPQQKAGGMGAVDSIAGGGNRSFASSTADGSEIGSGNRKANADPGFKEFGIENTNIHTAAGVKLSDRQKVLVGSVLDLFAGRPSLPKLSLWTDTATFSDQITKAEGRKQFAAQWYGLQAAFSSIERISHEVVSAGNPIELDLCTKYTVKGVGLQQRIDSRVSIWVEGKIVGVRDSWGGEVPGEGAFVKALRKLNSVVVPAFVGVPKNNQEDAKKGNQ</sequence>
<organism evidence="2 3">
    <name type="scientific">Sclerotinia borealis (strain F-4128)</name>
    <dbReference type="NCBI Taxonomy" id="1432307"/>
    <lineage>
        <taxon>Eukaryota</taxon>
        <taxon>Fungi</taxon>
        <taxon>Dikarya</taxon>
        <taxon>Ascomycota</taxon>
        <taxon>Pezizomycotina</taxon>
        <taxon>Leotiomycetes</taxon>
        <taxon>Helotiales</taxon>
        <taxon>Sclerotiniaceae</taxon>
        <taxon>Sclerotinia</taxon>
    </lineage>
</organism>
<dbReference type="PANTHER" id="PTHR34213">
    <property type="entry name" value="NUCLEAR TRANSPORT FACTOR 2 (NTF2) FAMILY PROTEIN"/>
    <property type="match status" value="1"/>
</dbReference>
<dbReference type="PANTHER" id="PTHR34213:SF2">
    <property type="entry name" value="NUCLEAR TRANSPORT FACTOR 2 (NTF2) FAMILY PROTEIN"/>
    <property type="match status" value="1"/>
</dbReference>
<reference evidence="2 3" key="1">
    <citation type="journal article" date="2014" name="Genome Announc.">
        <title>Draft genome sequence of Sclerotinia borealis, a psychrophilic plant pathogenic fungus.</title>
        <authorList>
            <person name="Mardanov A.V."/>
            <person name="Beletsky A.V."/>
            <person name="Kadnikov V.V."/>
            <person name="Ignatov A.N."/>
            <person name="Ravin N.V."/>
        </authorList>
    </citation>
    <scope>NUCLEOTIDE SEQUENCE [LARGE SCALE GENOMIC DNA]</scope>
    <source>
        <strain evidence="3">F-4157</strain>
    </source>
</reference>
<evidence type="ECO:0000313" key="2">
    <source>
        <dbReference type="EMBL" id="ESZ90591.1"/>
    </source>
</evidence>
<protein>
    <recommendedName>
        <fullName evidence="4">SnoaL-like domain-containing protein</fullName>
    </recommendedName>
</protein>
<dbReference type="SUPFAM" id="SSF54427">
    <property type="entry name" value="NTF2-like"/>
    <property type="match status" value="1"/>
</dbReference>
<dbReference type="AlphaFoldDB" id="W9C3Y0"/>
<feature type="region of interest" description="Disordered" evidence="1">
    <location>
        <begin position="1"/>
        <end position="61"/>
    </location>
</feature>
<dbReference type="Proteomes" id="UP000019487">
    <property type="component" value="Unassembled WGS sequence"/>
</dbReference>
<comment type="caution">
    <text evidence="2">The sequence shown here is derived from an EMBL/GenBank/DDBJ whole genome shotgun (WGS) entry which is preliminary data.</text>
</comment>
<dbReference type="OrthoDB" id="2400485at2759"/>
<name>W9C3Y0_SCLBF</name>
<evidence type="ECO:0000256" key="1">
    <source>
        <dbReference type="SAM" id="MobiDB-lite"/>
    </source>
</evidence>
<evidence type="ECO:0000313" key="3">
    <source>
        <dbReference type="Proteomes" id="UP000019487"/>
    </source>
</evidence>
<gene>
    <name evidence="2" type="ORF">SBOR_9024</name>
</gene>
<dbReference type="EMBL" id="AYSA01000602">
    <property type="protein sequence ID" value="ESZ90591.1"/>
    <property type="molecule type" value="Genomic_DNA"/>
</dbReference>
<keyword evidence="3" id="KW-1185">Reference proteome</keyword>
<accession>W9C3Y0</accession>
<dbReference type="InterPro" id="IPR032710">
    <property type="entry name" value="NTF2-like_dom_sf"/>
</dbReference>
<evidence type="ECO:0008006" key="4">
    <source>
        <dbReference type="Google" id="ProtNLM"/>
    </source>
</evidence>
<proteinExistence type="predicted"/>